<organism evidence="3 4">
    <name type="scientific">Lachancea quebecensis</name>
    <dbReference type="NCBI Taxonomy" id="1654605"/>
    <lineage>
        <taxon>Eukaryota</taxon>
        <taxon>Fungi</taxon>
        <taxon>Dikarya</taxon>
        <taxon>Ascomycota</taxon>
        <taxon>Saccharomycotina</taxon>
        <taxon>Saccharomycetes</taxon>
        <taxon>Saccharomycetales</taxon>
        <taxon>Saccharomycetaceae</taxon>
        <taxon>Lachancea</taxon>
    </lineage>
</organism>
<comment type="similarity">
    <text evidence="1">Belongs to the cullin family.</text>
</comment>
<accession>A0A0P1KMW3</accession>
<name>A0A0P1KMW3_9SACH</name>
<gene>
    <name evidence="3" type="ORF">LAQU0_S02e05292g</name>
</gene>
<dbReference type="InterPro" id="IPR016158">
    <property type="entry name" value="Cullin_homology"/>
</dbReference>
<protein>
    <submittedName>
        <fullName evidence="3">LAQU0S02e05292g1_1</fullName>
    </submittedName>
</protein>
<dbReference type="OrthoDB" id="27073at2759"/>
<keyword evidence="4" id="KW-1185">Reference proteome</keyword>
<dbReference type="EMBL" id="LN890542">
    <property type="protein sequence ID" value="CUS21074.1"/>
    <property type="molecule type" value="Genomic_DNA"/>
</dbReference>
<feature type="domain" description="Cullin family profile" evidence="2">
    <location>
        <begin position="404"/>
        <end position="655"/>
    </location>
</feature>
<evidence type="ECO:0000313" key="4">
    <source>
        <dbReference type="Proteomes" id="UP000236544"/>
    </source>
</evidence>
<evidence type="ECO:0000256" key="1">
    <source>
        <dbReference type="PROSITE-ProRule" id="PRU00330"/>
    </source>
</evidence>
<evidence type="ECO:0000313" key="3">
    <source>
        <dbReference type="EMBL" id="CUS21074.1"/>
    </source>
</evidence>
<dbReference type="Gene3D" id="3.30.230.130">
    <property type="entry name" value="Cullin, Chain C, Domain 2"/>
    <property type="match status" value="1"/>
</dbReference>
<dbReference type="InterPro" id="IPR059120">
    <property type="entry name" value="Cullin-like_AB"/>
</dbReference>
<dbReference type="AlphaFoldDB" id="A0A0P1KMW3"/>
<reference evidence="4" key="1">
    <citation type="submission" date="2015-10" db="EMBL/GenBank/DDBJ databases">
        <authorList>
            <person name="Devillers H."/>
        </authorList>
    </citation>
    <scope>NUCLEOTIDE SEQUENCE [LARGE SCALE GENOMIC DNA]</scope>
</reference>
<dbReference type="Proteomes" id="UP000236544">
    <property type="component" value="Unassembled WGS sequence"/>
</dbReference>
<dbReference type="Pfam" id="PF26557">
    <property type="entry name" value="Cullin_AB"/>
    <property type="match status" value="1"/>
</dbReference>
<proteinExistence type="inferred from homology"/>
<sequence>MQNGENLLTFDTVSVSFKDAISKLLRRGSNEKLKALNGSSLLSITDKIYYYETTRKLTKSKMYAPAVAEGATQDMVSRKKSKTFRLLSQEEVVIKIWHVVVEELDKSVDGIVSELAEKLTLESDLKAAFVRYWPSLCAGQFEIHVTLLAEALRFFAEDFPFIFNAFPGVHTIKEFADYRLAESVLSVLGKEAENALSEALREIRKKQCNCSEKGIQIAASQSGTEIEYLKNFIKTVGKCHLRFTQYKRSLRVVYLDNLELVLSETNIEIDHCYLQNIKNFIIREDVIASLVSKNIHLETKKIILNRFLFSAGVLEDLLEIYALQRGFIHEFKMIKLAYNSDNRCNEFYASFANVIKKQFGISFQRHRTLDEILTFACSLYGLEDDKVPQLVKKGLELAVGGELKLIEPLVKSLDTKVKGCYRKLKEPQAANFQQAKNDYEIVLSLWRILETFDLLEPFFKLYMEKNLFRRIIIMGTDYLEYMNHPENLEKRFFDLLEARQSPWELVVQLKALRSNLIGTKKLLQDFQTSKLQHLQLAPMIFERKNVPASFHDFTLPELKIPKSLEALWQEFCAFYAESDPRSNKKLLVLQNMLHHLEVQTDFKLEDGSFLVLELTLLQASILDLFNEHEELTNQDIESHLCVATDILEPAMASFVNAGLLNIDSGAFSVNKEFKPDVKKIKGGLLKIFQKSTPKSSLKPLEGGLEKKDAFWIKEVLRARIVGVLKASNVSLSYEQLKNAVEAECSGFSMGEFKTALAACEDFFSLNKEMYRYKP</sequence>
<dbReference type="InterPro" id="IPR036317">
    <property type="entry name" value="Cullin_homology_sf"/>
</dbReference>
<dbReference type="SUPFAM" id="SSF75632">
    <property type="entry name" value="Cullin homology domain"/>
    <property type="match status" value="1"/>
</dbReference>
<dbReference type="PROSITE" id="PS50069">
    <property type="entry name" value="CULLIN_2"/>
    <property type="match status" value="1"/>
</dbReference>
<evidence type="ECO:0000259" key="2">
    <source>
        <dbReference type="PROSITE" id="PS50069"/>
    </source>
</evidence>